<protein>
    <submittedName>
        <fullName evidence="1">Uncharacterized protein</fullName>
    </submittedName>
</protein>
<dbReference type="AlphaFoldDB" id="A0AAV7MNY5"/>
<keyword evidence="2" id="KW-1185">Reference proteome</keyword>
<comment type="caution">
    <text evidence="1">The sequence shown here is derived from an EMBL/GenBank/DDBJ whole genome shotgun (WGS) entry which is preliminary data.</text>
</comment>
<organism evidence="1 2">
    <name type="scientific">Pleurodeles waltl</name>
    <name type="common">Iberian ribbed newt</name>
    <dbReference type="NCBI Taxonomy" id="8319"/>
    <lineage>
        <taxon>Eukaryota</taxon>
        <taxon>Metazoa</taxon>
        <taxon>Chordata</taxon>
        <taxon>Craniata</taxon>
        <taxon>Vertebrata</taxon>
        <taxon>Euteleostomi</taxon>
        <taxon>Amphibia</taxon>
        <taxon>Batrachia</taxon>
        <taxon>Caudata</taxon>
        <taxon>Salamandroidea</taxon>
        <taxon>Salamandridae</taxon>
        <taxon>Pleurodelinae</taxon>
        <taxon>Pleurodeles</taxon>
    </lineage>
</organism>
<accession>A0AAV7MNY5</accession>
<sequence length="131" mass="14829">MGPEGGWRGGVAHLGGGHFRPPNAFVLRAPFWRDFYAQGPRWGFRSGPSELPVVAGLRPEGYRVGDCWRLIPGLQAGAQDLDAGRFWDQLQVTSSKMEDQLPSKTWHVGRTFYTFCFSKWPSRLCIFRNLT</sequence>
<dbReference type="EMBL" id="JANPWB010000013">
    <property type="protein sequence ID" value="KAJ1104799.1"/>
    <property type="molecule type" value="Genomic_DNA"/>
</dbReference>
<proteinExistence type="predicted"/>
<dbReference type="Proteomes" id="UP001066276">
    <property type="component" value="Chromosome 9"/>
</dbReference>
<evidence type="ECO:0000313" key="1">
    <source>
        <dbReference type="EMBL" id="KAJ1104799.1"/>
    </source>
</evidence>
<name>A0AAV7MNY5_PLEWA</name>
<reference evidence="1" key="1">
    <citation type="journal article" date="2022" name="bioRxiv">
        <title>Sequencing and chromosome-scale assembly of the giantPleurodeles waltlgenome.</title>
        <authorList>
            <person name="Brown T."/>
            <person name="Elewa A."/>
            <person name="Iarovenko S."/>
            <person name="Subramanian E."/>
            <person name="Araus A.J."/>
            <person name="Petzold A."/>
            <person name="Susuki M."/>
            <person name="Suzuki K.-i.T."/>
            <person name="Hayashi T."/>
            <person name="Toyoda A."/>
            <person name="Oliveira C."/>
            <person name="Osipova E."/>
            <person name="Leigh N.D."/>
            <person name="Simon A."/>
            <person name="Yun M.H."/>
        </authorList>
    </citation>
    <scope>NUCLEOTIDE SEQUENCE</scope>
    <source>
        <strain evidence="1">20211129_DDA</strain>
        <tissue evidence="1">Liver</tissue>
    </source>
</reference>
<evidence type="ECO:0000313" key="2">
    <source>
        <dbReference type="Proteomes" id="UP001066276"/>
    </source>
</evidence>
<gene>
    <name evidence="1" type="ORF">NDU88_002208</name>
</gene>